<comment type="caution">
    <text evidence="1">The sequence shown here is derived from an EMBL/GenBank/DDBJ whole genome shotgun (WGS) entry which is preliminary data.</text>
</comment>
<keyword evidence="2" id="KW-1185">Reference proteome</keyword>
<sequence>MPNAKQSEIAKQFNLSSIPRYVLIGKDGKVFSADAPRPGDPKLRKLFDELLKK</sequence>
<accession>A0A369IC56</accession>
<dbReference type="Proteomes" id="UP000253141">
    <property type="component" value="Unassembled WGS sequence"/>
</dbReference>
<evidence type="ECO:0000313" key="1">
    <source>
        <dbReference type="EMBL" id="RDB05083.1"/>
    </source>
</evidence>
<name>A0A369IC56_9BACT</name>
<dbReference type="InterPro" id="IPR036249">
    <property type="entry name" value="Thioredoxin-like_sf"/>
</dbReference>
<dbReference type="Gene3D" id="3.40.30.10">
    <property type="entry name" value="Glutaredoxin"/>
    <property type="match status" value="1"/>
</dbReference>
<dbReference type="SUPFAM" id="SSF52833">
    <property type="entry name" value="Thioredoxin-like"/>
    <property type="match status" value="1"/>
</dbReference>
<gene>
    <name evidence="1" type="ORF">DVG78_16085</name>
</gene>
<protein>
    <recommendedName>
        <fullName evidence="3">TlpA family protein disulfide reductase</fullName>
    </recommendedName>
</protein>
<dbReference type="AlphaFoldDB" id="A0A369IC56"/>
<evidence type="ECO:0000313" key="2">
    <source>
        <dbReference type="Proteomes" id="UP000253141"/>
    </source>
</evidence>
<dbReference type="EMBL" id="QPIW01000012">
    <property type="protein sequence ID" value="RDB05083.1"/>
    <property type="molecule type" value="Genomic_DNA"/>
</dbReference>
<evidence type="ECO:0008006" key="3">
    <source>
        <dbReference type="Google" id="ProtNLM"/>
    </source>
</evidence>
<reference evidence="1 2" key="1">
    <citation type="submission" date="2018-07" db="EMBL/GenBank/DDBJ databases">
        <title>Genome analysis of Runella aurantiaca.</title>
        <authorList>
            <person name="Yang X."/>
        </authorList>
    </citation>
    <scope>NUCLEOTIDE SEQUENCE [LARGE SCALE GENOMIC DNA]</scope>
    <source>
        <strain evidence="1 2">YX9</strain>
    </source>
</reference>
<proteinExistence type="predicted"/>
<organism evidence="1 2">
    <name type="scientific">Runella aurantiaca</name>
    <dbReference type="NCBI Taxonomy" id="2282308"/>
    <lineage>
        <taxon>Bacteria</taxon>
        <taxon>Pseudomonadati</taxon>
        <taxon>Bacteroidota</taxon>
        <taxon>Cytophagia</taxon>
        <taxon>Cytophagales</taxon>
        <taxon>Spirosomataceae</taxon>
        <taxon>Runella</taxon>
    </lineage>
</organism>